<dbReference type="PANTHER" id="PTHR40459">
    <property type="entry name" value="CONSERVED HYPOTHETICAL ALANINE AND LEUCINE RICH PROTEIN"/>
    <property type="match status" value="1"/>
</dbReference>
<dbReference type="RefSeq" id="WP_068726140.1">
    <property type="nucleotide sequence ID" value="NZ_LSKU01000001.1"/>
</dbReference>
<dbReference type="InterPro" id="IPR037108">
    <property type="entry name" value="TM1727-like_C_sf"/>
</dbReference>
<proteinExistence type="predicted"/>
<dbReference type="Pfam" id="PF10728">
    <property type="entry name" value="DUF2520"/>
    <property type="match status" value="1"/>
</dbReference>
<evidence type="ECO:0008006" key="5">
    <source>
        <dbReference type="Google" id="ProtNLM"/>
    </source>
</evidence>
<feature type="domain" description="Putative oxidoreductase/dehydrogenase Rossmann-like" evidence="1">
    <location>
        <begin position="2"/>
        <end position="117"/>
    </location>
</feature>
<evidence type="ECO:0000259" key="2">
    <source>
        <dbReference type="Pfam" id="PF10728"/>
    </source>
</evidence>
<sequence length="298" mass="33090">MKIGFIGAGKVGTSLGEYWYRKGFQVVGYYTRTYQHAVKAASKSKSMAYQELEALVKDSDLIAISVNDDQIASISEKLASLPIVWENKIVFHLSGLHTSNLLSSLWDHGATVCSLHPMLSFSDPEKAVIDLQSVLFTIEGRGKKLGELKSLLDQCGNSWMEIRTDVKALYHTAATILSNYLVTLVDIGVQMLTTAGFKQNQTKDLIEPLVKKTIDRVIDLGTEKALTGPISRGDMCTLEKHLEVLGEVDQTWLDLYQQMGFLTIDLAKRGGRITSDSAEKMKEVLISNEKKKHNSNFS</sequence>
<name>A0A135L657_9BACI</name>
<dbReference type="SUPFAM" id="SSF48179">
    <property type="entry name" value="6-phosphogluconate dehydrogenase C-terminal domain-like"/>
    <property type="match status" value="1"/>
</dbReference>
<dbReference type="InterPro" id="IPR036291">
    <property type="entry name" value="NAD(P)-bd_dom_sf"/>
</dbReference>
<dbReference type="AlphaFoldDB" id="A0A135L657"/>
<dbReference type="Proteomes" id="UP000070352">
    <property type="component" value="Unassembled WGS sequence"/>
</dbReference>
<protein>
    <recommendedName>
        <fullName evidence="5">DUF2520 domain-containing protein</fullName>
    </recommendedName>
</protein>
<dbReference type="OrthoDB" id="9810755at2"/>
<keyword evidence="4" id="KW-1185">Reference proteome</keyword>
<dbReference type="InterPro" id="IPR018931">
    <property type="entry name" value="DUF2520"/>
</dbReference>
<dbReference type="Gene3D" id="3.40.50.720">
    <property type="entry name" value="NAD(P)-binding Rossmann-like Domain"/>
    <property type="match status" value="1"/>
</dbReference>
<comment type="caution">
    <text evidence="3">The sequence shown here is derived from an EMBL/GenBank/DDBJ whole genome shotgun (WGS) entry which is preliminary data.</text>
</comment>
<dbReference type="Pfam" id="PF10727">
    <property type="entry name" value="Rossmann-like"/>
    <property type="match status" value="1"/>
</dbReference>
<dbReference type="Gene3D" id="1.10.1040.20">
    <property type="entry name" value="ProC-like, C-terminal domain"/>
    <property type="match status" value="1"/>
</dbReference>
<dbReference type="PANTHER" id="PTHR40459:SF1">
    <property type="entry name" value="CONSERVED HYPOTHETICAL ALANINE AND LEUCINE RICH PROTEIN"/>
    <property type="match status" value="1"/>
</dbReference>
<evidence type="ECO:0000259" key="1">
    <source>
        <dbReference type="Pfam" id="PF10727"/>
    </source>
</evidence>
<organism evidence="3 4">
    <name type="scientific">Tepidibacillus decaturensis</name>
    <dbReference type="NCBI Taxonomy" id="1413211"/>
    <lineage>
        <taxon>Bacteria</taxon>
        <taxon>Bacillati</taxon>
        <taxon>Bacillota</taxon>
        <taxon>Bacilli</taxon>
        <taxon>Bacillales</taxon>
        <taxon>Bacillaceae</taxon>
        <taxon>Tepidibacillus</taxon>
    </lineage>
</organism>
<dbReference type="STRING" id="1413211.U473_10660"/>
<dbReference type="EMBL" id="LSKU01000001">
    <property type="protein sequence ID" value="KXG44420.1"/>
    <property type="molecule type" value="Genomic_DNA"/>
</dbReference>
<reference evidence="3 4" key="1">
    <citation type="submission" date="2016-02" db="EMBL/GenBank/DDBJ databases">
        <title>Draft Genome for Tepidibacillus decaturensis nov. sp. Strain Z9, an Anaerobic, Moderately Thermophilic and Heterotrophic Bacterium from Deep Subsurface of the Illinois Basin, USA.</title>
        <authorList>
            <person name="Dong Y."/>
            <person name="Chang J.Y."/>
            <person name="Sanford R."/>
            <person name="Fouke B.W."/>
        </authorList>
    </citation>
    <scope>NUCLEOTIDE SEQUENCE [LARGE SCALE GENOMIC DNA]</scope>
    <source>
        <strain evidence="3 4">Z9</strain>
    </source>
</reference>
<evidence type="ECO:0000313" key="3">
    <source>
        <dbReference type="EMBL" id="KXG44420.1"/>
    </source>
</evidence>
<accession>A0A135L657</accession>
<dbReference type="InterPro" id="IPR019665">
    <property type="entry name" value="OxRdtase/DH_put_Rossmann_dom"/>
</dbReference>
<feature type="domain" description="DUF2520" evidence="2">
    <location>
        <begin position="135"/>
        <end position="260"/>
    </location>
</feature>
<dbReference type="SUPFAM" id="SSF51735">
    <property type="entry name" value="NAD(P)-binding Rossmann-fold domains"/>
    <property type="match status" value="1"/>
</dbReference>
<evidence type="ECO:0000313" key="4">
    <source>
        <dbReference type="Proteomes" id="UP000070352"/>
    </source>
</evidence>
<dbReference type="InterPro" id="IPR008927">
    <property type="entry name" value="6-PGluconate_DH-like_C_sf"/>
</dbReference>
<gene>
    <name evidence="3" type="ORF">U473_10660</name>
</gene>